<sequence length="96" mass="10512">MSLTKAELAQTLHAHLGLHKSQATELLEETMAIIKASLESGEDVKIAGFGKFEVKQKNARKGRNPQTGESLTIDGRRIVTFKPSAILRDKINGGRQ</sequence>
<evidence type="ECO:0000313" key="9">
    <source>
        <dbReference type="EMBL" id="KAA0888133.1"/>
    </source>
</evidence>
<evidence type="ECO:0000256" key="5">
    <source>
        <dbReference type="ARBA" id="ARBA00023125"/>
    </source>
</evidence>
<dbReference type="GO" id="GO:0030527">
    <property type="term" value="F:structural constituent of chromatin"/>
    <property type="evidence" value="ECO:0007669"/>
    <property type="project" value="InterPro"/>
</dbReference>
<comment type="caution">
    <text evidence="9">The sequence shown here is derived from an EMBL/GenBank/DDBJ whole genome shotgun (WGS) entry which is preliminary data.</text>
</comment>
<evidence type="ECO:0000256" key="3">
    <source>
        <dbReference type="ARBA" id="ARBA00022845"/>
    </source>
</evidence>
<evidence type="ECO:0000256" key="2">
    <source>
        <dbReference type="ARBA" id="ARBA00018329"/>
    </source>
</evidence>
<keyword evidence="6" id="KW-0804">Transcription</keyword>
<dbReference type="GO" id="GO:0006355">
    <property type="term" value="P:regulation of DNA-templated transcription"/>
    <property type="evidence" value="ECO:0007669"/>
    <property type="project" value="InterPro"/>
</dbReference>
<evidence type="ECO:0000313" key="10">
    <source>
        <dbReference type="Proteomes" id="UP000324298"/>
    </source>
</evidence>
<evidence type="ECO:0000256" key="8">
    <source>
        <dbReference type="RuleBase" id="RU003939"/>
    </source>
</evidence>
<comment type="similarity">
    <text evidence="1 8">Belongs to the bacterial histone-like protein family.</text>
</comment>
<dbReference type="GO" id="GO:0005829">
    <property type="term" value="C:cytosol"/>
    <property type="evidence" value="ECO:0007669"/>
    <property type="project" value="TreeGrafter"/>
</dbReference>
<dbReference type="InterPro" id="IPR000119">
    <property type="entry name" value="Hist_DNA-bd"/>
</dbReference>
<name>A0A5A9X655_9BACT</name>
<keyword evidence="5" id="KW-0238">DNA-binding</keyword>
<protein>
    <recommendedName>
        <fullName evidence="2">Integration host factor subunit alpha</fullName>
    </recommendedName>
</protein>
<evidence type="ECO:0000256" key="1">
    <source>
        <dbReference type="ARBA" id="ARBA00010529"/>
    </source>
</evidence>
<reference evidence="9 10" key="1">
    <citation type="submission" date="2019-04" db="EMBL/GenBank/DDBJ databases">
        <title>Geobacter ruber sp. nov., ferric-reducing bacteria isolated from paddy soil.</title>
        <authorList>
            <person name="Xu Z."/>
            <person name="Masuda Y."/>
            <person name="Itoh H."/>
            <person name="Senoo K."/>
        </authorList>
    </citation>
    <scope>NUCLEOTIDE SEQUENCE [LARGE SCALE GENOMIC DNA]</scope>
    <source>
        <strain evidence="9 10">Red88</strain>
    </source>
</reference>
<dbReference type="GO" id="GO:0006310">
    <property type="term" value="P:DNA recombination"/>
    <property type="evidence" value="ECO:0007669"/>
    <property type="project" value="UniProtKB-KW"/>
</dbReference>
<dbReference type="Pfam" id="PF00216">
    <property type="entry name" value="Bac_DNA_binding"/>
    <property type="match status" value="1"/>
</dbReference>
<accession>A0A5A9X655</accession>
<keyword evidence="10" id="KW-1185">Reference proteome</keyword>
<dbReference type="PANTHER" id="PTHR33175">
    <property type="entry name" value="DNA-BINDING PROTEIN HU"/>
    <property type="match status" value="1"/>
</dbReference>
<dbReference type="Proteomes" id="UP000324298">
    <property type="component" value="Unassembled WGS sequence"/>
</dbReference>
<dbReference type="GO" id="GO:0009893">
    <property type="term" value="P:positive regulation of metabolic process"/>
    <property type="evidence" value="ECO:0007669"/>
    <property type="project" value="UniProtKB-ARBA"/>
</dbReference>
<evidence type="ECO:0000256" key="6">
    <source>
        <dbReference type="ARBA" id="ARBA00023163"/>
    </source>
</evidence>
<dbReference type="InterPro" id="IPR005684">
    <property type="entry name" value="IHF_alpha"/>
</dbReference>
<keyword evidence="4" id="KW-0805">Transcription regulation</keyword>
<dbReference type="InterPro" id="IPR020816">
    <property type="entry name" value="Histone-like_DNA-bd_CS"/>
</dbReference>
<dbReference type="SUPFAM" id="SSF47729">
    <property type="entry name" value="IHF-like DNA-binding proteins"/>
    <property type="match status" value="1"/>
</dbReference>
<dbReference type="NCBIfam" id="NF001401">
    <property type="entry name" value="PRK00285.1"/>
    <property type="match status" value="1"/>
</dbReference>
<dbReference type="EMBL" id="SRSD01000012">
    <property type="protein sequence ID" value="KAA0888133.1"/>
    <property type="molecule type" value="Genomic_DNA"/>
</dbReference>
<dbReference type="PROSITE" id="PS00045">
    <property type="entry name" value="HISTONE_LIKE"/>
    <property type="match status" value="1"/>
</dbReference>
<dbReference type="PRINTS" id="PR01727">
    <property type="entry name" value="DNABINDINGHU"/>
</dbReference>
<dbReference type="SMART" id="SM00411">
    <property type="entry name" value="BHL"/>
    <property type="match status" value="1"/>
</dbReference>
<dbReference type="AlphaFoldDB" id="A0A5A9X655"/>
<keyword evidence="7" id="KW-0233">DNA recombination</keyword>
<keyword evidence="3" id="KW-0810">Translation regulation</keyword>
<dbReference type="PANTHER" id="PTHR33175:SF2">
    <property type="entry name" value="INTEGRATION HOST FACTOR SUBUNIT ALPHA"/>
    <property type="match status" value="1"/>
</dbReference>
<proteinExistence type="inferred from homology"/>
<gene>
    <name evidence="9" type="ORF">ET418_17200</name>
</gene>
<dbReference type="Gene3D" id="4.10.520.10">
    <property type="entry name" value="IHF-like DNA-binding proteins"/>
    <property type="match status" value="1"/>
</dbReference>
<dbReference type="GO" id="GO:0006417">
    <property type="term" value="P:regulation of translation"/>
    <property type="evidence" value="ECO:0007669"/>
    <property type="project" value="UniProtKB-KW"/>
</dbReference>
<dbReference type="OrthoDB" id="9797747at2"/>
<evidence type="ECO:0000256" key="7">
    <source>
        <dbReference type="ARBA" id="ARBA00023172"/>
    </source>
</evidence>
<dbReference type="RefSeq" id="WP_149309743.1">
    <property type="nucleotide sequence ID" value="NZ_SRSD01000012.1"/>
</dbReference>
<organism evidence="9 10">
    <name type="scientific">Oryzomonas rubra</name>
    <dbReference type="NCBI Taxonomy" id="2509454"/>
    <lineage>
        <taxon>Bacteria</taxon>
        <taxon>Pseudomonadati</taxon>
        <taxon>Thermodesulfobacteriota</taxon>
        <taxon>Desulfuromonadia</taxon>
        <taxon>Geobacterales</taxon>
        <taxon>Geobacteraceae</taxon>
        <taxon>Oryzomonas</taxon>
    </lineage>
</organism>
<dbReference type="CDD" id="cd13835">
    <property type="entry name" value="IHF_A"/>
    <property type="match status" value="1"/>
</dbReference>
<evidence type="ECO:0000256" key="4">
    <source>
        <dbReference type="ARBA" id="ARBA00023015"/>
    </source>
</evidence>
<dbReference type="InterPro" id="IPR010992">
    <property type="entry name" value="IHF-like_DNA-bd_dom_sf"/>
</dbReference>
<dbReference type="GO" id="GO:0003677">
    <property type="term" value="F:DNA binding"/>
    <property type="evidence" value="ECO:0007669"/>
    <property type="project" value="UniProtKB-KW"/>
</dbReference>